<dbReference type="PROSITE" id="PS51257">
    <property type="entry name" value="PROKAR_LIPOPROTEIN"/>
    <property type="match status" value="1"/>
</dbReference>
<gene>
    <name evidence="1" type="ORF">ACFS6H_06450</name>
</gene>
<accession>A0ABW6A3L3</accession>
<dbReference type="Proteomes" id="UP001597511">
    <property type="component" value="Unassembled WGS sequence"/>
</dbReference>
<evidence type="ECO:0008006" key="3">
    <source>
        <dbReference type="Google" id="ProtNLM"/>
    </source>
</evidence>
<protein>
    <recommendedName>
        <fullName evidence="3">DUF4468 domain-containing protein</fullName>
    </recommendedName>
</protein>
<evidence type="ECO:0000313" key="1">
    <source>
        <dbReference type="EMBL" id="MFD2919347.1"/>
    </source>
</evidence>
<name>A0ABW6A3L3_9BACT</name>
<comment type="caution">
    <text evidence="1">The sequence shown here is derived from an EMBL/GenBank/DDBJ whole genome shotgun (WGS) entry which is preliminary data.</text>
</comment>
<organism evidence="1 2">
    <name type="scientific">Terrimonas rubra</name>
    <dbReference type="NCBI Taxonomy" id="1035890"/>
    <lineage>
        <taxon>Bacteria</taxon>
        <taxon>Pseudomonadati</taxon>
        <taxon>Bacteroidota</taxon>
        <taxon>Chitinophagia</taxon>
        <taxon>Chitinophagales</taxon>
        <taxon>Chitinophagaceae</taxon>
        <taxon>Terrimonas</taxon>
    </lineage>
</organism>
<dbReference type="RefSeq" id="WP_386096444.1">
    <property type="nucleotide sequence ID" value="NZ_JBHUOZ010000001.1"/>
</dbReference>
<sequence>MTRNCFIALFAAAVFSFTFTSCSTSKRVDKGIKKYYANTIPEKVKNNDYISFTVENTLPANEISQTRKTKNKLIPAIFYWKWRTENTSVINNMMPIQYFTSSFITAANSRKLKEKLNGGTVNLTIKENPANFVYVIDGWMVFLLLAYVGGEKVAIEPSGNNFSVNYTISYPSGQTKQGTLTTANINREKAPRYFQNVKGFTREYLASCDNNIKAMAKDLVTDLLAQVSETE</sequence>
<keyword evidence="2" id="KW-1185">Reference proteome</keyword>
<dbReference type="EMBL" id="JBHUOZ010000001">
    <property type="protein sequence ID" value="MFD2919347.1"/>
    <property type="molecule type" value="Genomic_DNA"/>
</dbReference>
<evidence type="ECO:0000313" key="2">
    <source>
        <dbReference type="Proteomes" id="UP001597511"/>
    </source>
</evidence>
<proteinExistence type="predicted"/>
<reference evidence="2" key="1">
    <citation type="journal article" date="2019" name="Int. J. Syst. Evol. Microbiol.">
        <title>The Global Catalogue of Microorganisms (GCM) 10K type strain sequencing project: providing services to taxonomists for standard genome sequencing and annotation.</title>
        <authorList>
            <consortium name="The Broad Institute Genomics Platform"/>
            <consortium name="The Broad Institute Genome Sequencing Center for Infectious Disease"/>
            <person name="Wu L."/>
            <person name="Ma J."/>
        </authorList>
    </citation>
    <scope>NUCLEOTIDE SEQUENCE [LARGE SCALE GENOMIC DNA]</scope>
    <source>
        <strain evidence="2">KCTC 23299</strain>
    </source>
</reference>